<proteinExistence type="inferred from homology"/>
<dbReference type="CDD" id="cd00771">
    <property type="entry name" value="ThrRS_core"/>
    <property type="match status" value="1"/>
</dbReference>
<evidence type="ECO:0000256" key="5">
    <source>
        <dbReference type="ARBA" id="ARBA00022741"/>
    </source>
</evidence>
<reference evidence="15" key="5">
    <citation type="submission" date="2018-04" db="UniProtKB">
        <authorList>
            <consortium name="EnsemblFungi"/>
        </authorList>
    </citation>
    <scope>IDENTIFICATION</scope>
    <source>
        <strain evidence="15">R3-111a-1</strain>
    </source>
</reference>
<gene>
    <name evidence="15" type="primary">20348260</name>
    <name evidence="14" type="ORF">GGTG_07802</name>
</gene>
<dbReference type="HOGENOM" id="CLU_008554_2_1_1"/>
<dbReference type="GO" id="GO:0070159">
    <property type="term" value="P:mitochondrial threonyl-tRNA aminoacylation"/>
    <property type="evidence" value="ECO:0007669"/>
    <property type="project" value="EnsemblFungi"/>
</dbReference>
<dbReference type="PANTHER" id="PTHR11451:SF50">
    <property type="entry name" value="THREONINE--TRNA LIGASE, MITOCHONDRIAL"/>
    <property type="match status" value="1"/>
</dbReference>
<dbReference type="EMBL" id="GL385398">
    <property type="protein sequence ID" value="EJT73949.1"/>
    <property type="molecule type" value="Genomic_DNA"/>
</dbReference>
<dbReference type="PANTHER" id="PTHR11451">
    <property type="entry name" value="THREONINE-TRNA LIGASE"/>
    <property type="match status" value="1"/>
</dbReference>
<dbReference type="GO" id="GO:0004829">
    <property type="term" value="F:threonine-tRNA ligase activity"/>
    <property type="evidence" value="ECO:0007669"/>
    <property type="project" value="UniProtKB-EC"/>
</dbReference>
<evidence type="ECO:0000313" key="16">
    <source>
        <dbReference type="Proteomes" id="UP000006039"/>
    </source>
</evidence>
<dbReference type="AlphaFoldDB" id="J3P2Q7"/>
<dbReference type="InterPro" id="IPR006195">
    <property type="entry name" value="aa-tRNA-synth_II"/>
</dbReference>
<keyword evidence="10 14" id="KW-0030">Aminoacyl-tRNA synthetase</keyword>
<evidence type="ECO:0000256" key="3">
    <source>
        <dbReference type="ARBA" id="ARBA00013163"/>
    </source>
</evidence>
<dbReference type="InterPro" id="IPR004154">
    <property type="entry name" value="Anticodon-bd"/>
</dbReference>
<dbReference type="PROSITE" id="PS50862">
    <property type="entry name" value="AA_TRNA_LIGASE_II"/>
    <property type="match status" value="1"/>
</dbReference>
<dbReference type="Proteomes" id="UP000006039">
    <property type="component" value="Unassembled WGS sequence"/>
</dbReference>
<comment type="catalytic activity">
    <reaction evidence="12">
        <text>tRNA(Thr) + L-threonine + ATP = L-threonyl-tRNA(Thr) + AMP + diphosphate + H(+)</text>
        <dbReference type="Rhea" id="RHEA:24624"/>
        <dbReference type="Rhea" id="RHEA-COMP:9670"/>
        <dbReference type="Rhea" id="RHEA-COMP:9704"/>
        <dbReference type="ChEBI" id="CHEBI:15378"/>
        <dbReference type="ChEBI" id="CHEBI:30616"/>
        <dbReference type="ChEBI" id="CHEBI:33019"/>
        <dbReference type="ChEBI" id="CHEBI:57926"/>
        <dbReference type="ChEBI" id="CHEBI:78442"/>
        <dbReference type="ChEBI" id="CHEBI:78534"/>
        <dbReference type="ChEBI" id="CHEBI:456215"/>
        <dbReference type="EC" id="6.1.1.3"/>
    </reaction>
</comment>
<evidence type="ECO:0000256" key="6">
    <source>
        <dbReference type="ARBA" id="ARBA00022840"/>
    </source>
</evidence>
<feature type="domain" description="Aminoacyl-transfer RNA synthetases class-II family profile" evidence="13">
    <location>
        <begin position="69"/>
        <end position="363"/>
    </location>
</feature>
<dbReference type="Gene3D" id="3.30.930.10">
    <property type="entry name" value="Bira Bifunctional Protein, Domain 2"/>
    <property type="match status" value="1"/>
</dbReference>
<dbReference type="SUPFAM" id="SSF55681">
    <property type="entry name" value="Class II aaRS and biotin synthetases"/>
    <property type="match status" value="1"/>
</dbReference>
<dbReference type="InterPro" id="IPR033728">
    <property type="entry name" value="ThrRS_core"/>
</dbReference>
<reference evidence="14" key="2">
    <citation type="submission" date="2010-07" db="EMBL/GenBank/DDBJ databases">
        <authorList>
            <consortium name="The Broad Institute Genome Sequencing Platform"/>
            <consortium name="Broad Institute Genome Sequencing Center for Infectious Disease"/>
            <person name="Ma L.-J."/>
            <person name="Dead R."/>
            <person name="Young S."/>
            <person name="Zeng Q."/>
            <person name="Koehrsen M."/>
            <person name="Alvarado L."/>
            <person name="Berlin A."/>
            <person name="Chapman S.B."/>
            <person name="Chen Z."/>
            <person name="Freedman E."/>
            <person name="Gellesch M."/>
            <person name="Goldberg J."/>
            <person name="Griggs A."/>
            <person name="Gujja S."/>
            <person name="Heilman E.R."/>
            <person name="Heiman D."/>
            <person name="Hepburn T."/>
            <person name="Howarth C."/>
            <person name="Jen D."/>
            <person name="Larson L."/>
            <person name="Mehta T."/>
            <person name="Neiman D."/>
            <person name="Pearson M."/>
            <person name="Roberts A."/>
            <person name="Saif S."/>
            <person name="Shea T."/>
            <person name="Shenoy N."/>
            <person name="Sisk P."/>
            <person name="Stolte C."/>
            <person name="Sykes S."/>
            <person name="Walk T."/>
            <person name="White J."/>
            <person name="Yandava C."/>
            <person name="Haas B."/>
            <person name="Nusbaum C."/>
            <person name="Birren B."/>
        </authorList>
    </citation>
    <scope>NUCLEOTIDE SEQUENCE</scope>
    <source>
        <strain evidence="14">R3-111a-1</strain>
    </source>
</reference>
<comment type="similarity">
    <text evidence="2">Belongs to the class-II aminoacyl-tRNA synthetase family.</text>
</comment>
<keyword evidence="8" id="KW-0809">Transit peptide</keyword>
<reference evidence="16" key="1">
    <citation type="submission" date="2010-07" db="EMBL/GenBank/DDBJ databases">
        <title>The genome sequence of Gaeumannomyces graminis var. tritici strain R3-111a-1.</title>
        <authorList>
            <consortium name="The Broad Institute Genome Sequencing Platform"/>
            <person name="Ma L.-J."/>
            <person name="Dead R."/>
            <person name="Young S."/>
            <person name="Zeng Q."/>
            <person name="Koehrsen M."/>
            <person name="Alvarado L."/>
            <person name="Berlin A."/>
            <person name="Chapman S.B."/>
            <person name="Chen Z."/>
            <person name="Freedman E."/>
            <person name="Gellesch M."/>
            <person name="Goldberg J."/>
            <person name="Griggs A."/>
            <person name="Gujja S."/>
            <person name="Heilman E.R."/>
            <person name="Heiman D."/>
            <person name="Hepburn T."/>
            <person name="Howarth C."/>
            <person name="Jen D."/>
            <person name="Larson L."/>
            <person name="Mehta T."/>
            <person name="Neiman D."/>
            <person name="Pearson M."/>
            <person name="Roberts A."/>
            <person name="Saif S."/>
            <person name="Shea T."/>
            <person name="Shenoy N."/>
            <person name="Sisk P."/>
            <person name="Stolte C."/>
            <person name="Sykes S."/>
            <person name="Walk T."/>
            <person name="White J."/>
            <person name="Yandava C."/>
            <person name="Haas B."/>
            <person name="Nusbaum C."/>
            <person name="Birren B."/>
        </authorList>
    </citation>
    <scope>NUCLEOTIDE SEQUENCE [LARGE SCALE GENOMIC DNA]</scope>
    <source>
        <strain evidence="16">R3-111a-1</strain>
    </source>
</reference>
<dbReference type="GeneID" id="20348260"/>
<dbReference type="InterPro" id="IPR045864">
    <property type="entry name" value="aa-tRNA-synth_II/BPL/LPL"/>
</dbReference>
<evidence type="ECO:0000313" key="15">
    <source>
        <dbReference type="EnsemblFungi" id="EJT73949"/>
    </source>
</evidence>
<evidence type="ECO:0000256" key="7">
    <source>
        <dbReference type="ARBA" id="ARBA00022917"/>
    </source>
</evidence>
<dbReference type="Gene3D" id="3.40.50.800">
    <property type="entry name" value="Anticodon-binding domain"/>
    <property type="match status" value="1"/>
</dbReference>
<keyword evidence="9" id="KW-0496">Mitochondrion</keyword>
<keyword evidence="7" id="KW-0648">Protein biosynthesis</keyword>
<reference evidence="14" key="3">
    <citation type="submission" date="2010-09" db="EMBL/GenBank/DDBJ databases">
        <title>Annotation of Gaeumannomyces graminis var. tritici R3-111a-1.</title>
        <authorList>
            <consortium name="The Broad Institute Genome Sequencing Platform"/>
            <person name="Ma L.-J."/>
            <person name="Dead R."/>
            <person name="Young S.K."/>
            <person name="Zeng Q."/>
            <person name="Gargeya S."/>
            <person name="Fitzgerald M."/>
            <person name="Haas B."/>
            <person name="Abouelleil A."/>
            <person name="Alvarado L."/>
            <person name="Arachchi H.M."/>
            <person name="Berlin A."/>
            <person name="Brown A."/>
            <person name="Chapman S.B."/>
            <person name="Chen Z."/>
            <person name="Dunbar C."/>
            <person name="Freedman E."/>
            <person name="Gearin G."/>
            <person name="Gellesch M."/>
            <person name="Goldberg J."/>
            <person name="Griggs A."/>
            <person name="Gujja S."/>
            <person name="Heiman D."/>
            <person name="Howarth C."/>
            <person name="Larson L."/>
            <person name="Lui A."/>
            <person name="MacDonald P.J.P."/>
            <person name="Mehta T."/>
            <person name="Montmayeur A."/>
            <person name="Murphy C."/>
            <person name="Neiman D."/>
            <person name="Pearson M."/>
            <person name="Priest M."/>
            <person name="Roberts A."/>
            <person name="Saif S."/>
            <person name="Shea T."/>
            <person name="Shenoy N."/>
            <person name="Sisk P."/>
            <person name="Stolte C."/>
            <person name="Sykes S."/>
            <person name="Yandava C."/>
            <person name="Wortman J."/>
            <person name="Nusbaum C."/>
            <person name="Birren B."/>
        </authorList>
    </citation>
    <scope>NUCLEOTIDE SEQUENCE</scope>
    <source>
        <strain evidence="14">R3-111a-1</strain>
    </source>
</reference>
<dbReference type="InterPro" id="IPR002320">
    <property type="entry name" value="Thr-tRNA-ligase_IIa"/>
</dbReference>
<evidence type="ECO:0000256" key="2">
    <source>
        <dbReference type="ARBA" id="ARBA00008226"/>
    </source>
</evidence>
<dbReference type="NCBIfam" id="TIGR00418">
    <property type="entry name" value="thrS"/>
    <property type="match status" value="1"/>
</dbReference>
<dbReference type="InterPro" id="IPR036621">
    <property type="entry name" value="Anticodon-bd_dom_sf"/>
</dbReference>
<dbReference type="SUPFAM" id="SSF52954">
    <property type="entry name" value="Class II aaRS ABD-related"/>
    <property type="match status" value="1"/>
</dbReference>
<keyword evidence="6" id="KW-0067">ATP-binding</keyword>
<accession>J3P2Q7</accession>
<evidence type="ECO:0000256" key="9">
    <source>
        <dbReference type="ARBA" id="ARBA00023128"/>
    </source>
</evidence>
<evidence type="ECO:0000256" key="12">
    <source>
        <dbReference type="ARBA" id="ARBA00049515"/>
    </source>
</evidence>
<dbReference type="InterPro" id="IPR002314">
    <property type="entry name" value="aa-tRNA-synt_IIb"/>
</dbReference>
<dbReference type="Pfam" id="PF03129">
    <property type="entry name" value="HGTP_anticodon"/>
    <property type="match status" value="1"/>
</dbReference>
<organism evidence="14">
    <name type="scientific">Gaeumannomyces tritici (strain R3-111a-1)</name>
    <name type="common">Wheat and barley take-all root rot fungus</name>
    <name type="synonym">Gaeumannomyces graminis var. tritici</name>
    <dbReference type="NCBI Taxonomy" id="644352"/>
    <lineage>
        <taxon>Eukaryota</taxon>
        <taxon>Fungi</taxon>
        <taxon>Dikarya</taxon>
        <taxon>Ascomycota</taxon>
        <taxon>Pezizomycotina</taxon>
        <taxon>Sordariomycetes</taxon>
        <taxon>Sordariomycetidae</taxon>
        <taxon>Magnaporthales</taxon>
        <taxon>Magnaporthaceae</taxon>
        <taxon>Gaeumannomyces</taxon>
    </lineage>
</organism>
<protein>
    <recommendedName>
        <fullName evidence="3">threonine--tRNA ligase</fullName>
        <ecNumber evidence="3">6.1.1.3</ecNumber>
    </recommendedName>
    <alternativeName>
        <fullName evidence="11">Threonyl-tRNA synthetase</fullName>
    </alternativeName>
</protein>
<evidence type="ECO:0000256" key="11">
    <source>
        <dbReference type="ARBA" id="ARBA00031900"/>
    </source>
</evidence>
<dbReference type="EnsemblFungi" id="EJT73949">
    <property type="protein sequence ID" value="EJT73949"/>
    <property type="gene ID" value="GGTG_07802"/>
</dbReference>
<reference evidence="15" key="4">
    <citation type="journal article" date="2015" name="G3 (Bethesda)">
        <title>Genome sequences of three phytopathogenic species of the Magnaporthaceae family of fungi.</title>
        <authorList>
            <person name="Okagaki L.H."/>
            <person name="Nunes C.C."/>
            <person name="Sailsbery J."/>
            <person name="Clay B."/>
            <person name="Brown D."/>
            <person name="John T."/>
            <person name="Oh Y."/>
            <person name="Young N."/>
            <person name="Fitzgerald M."/>
            <person name="Haas B.J."/>
            <person name="Zeng Q."/>
            <person name="Young S."/>
            <person name="Adiconis X."/>
            <person name="Fan L."/>
            <person name="Levin J.Z."/>
            <person name="Mitchell T.K."/>
            <person name="Okubara P.A."/>
            <person name="Farman M.L."/>
            <person name="Kohn L.M."/>
            <person name="Birren B."/>
            <person name="Ma L.-J."/>
            <person name="Dean R.A."/>
        </authorList>
    </citation>
    <scope>NUCLEOTIDE SEQUENCE</scope>
    <source>
        <strain evidence="15">R3-111a-1</strain>
    </source>
</reference>
<dbReference type="FunCoup" id="J3P2Q7">
    <property type="interactions" value="69"/>
</dbReference>
<evidence type="ECO:0000256" key="8">
    <source>
        <dbReference type="ARBA" id="ARBA00022946"/>
    </source>
</evidence>
<dbReference type="PRINTS" id="PR01047">
    <property type="entry name" value="TRNASYNTHTHR"/>
</dbReference>
<dbReference type="EC" id="6.1.1.3" evidence="3"/>
<dbReference type="VEuPathDB" id="FungiDB:GGTG_07802"/>
<dbReference type="STRING" id="644352.J3P2Q7"/>
<dbReference type="GO" id="GO:0005524">
    <property type="term" value="F:ATP binding"/>
    <property type="evidence" value="ECO:0007669"/>
    <property type="project" value="UniProtKB-KW"/>
</dbReference>
<keyword evidence="5" id="KW-0547">Nucleotide-binding</keyword>
<keyword evidence="16" id="KW-1185">Reference proteome</keyword>
<name>J3P2Q7_GAET3</name>
<sequence>MAVACDSAVRTAGSHEVSHGLSIRFPAILDPQRSFEASPLLLDRWMDLGMVLHRMLFFWAAPGSPIFLPNGTRIFNRLVEFLRRQYVRYGFEEVLTPTIYKKALWARSGHLENYSDDMFTVTSTSPSRTDSNTALDAQNPAAAGEADDYGLKPMNCPGHCLIFASQRRSYRELPIRYADFSPLHRNEVSGALSGLTRVRRFHQDDGHIFCRPSQIEDEIRRTLEFVRETYATLKLGDYRLVLSTRPEDHFIGEAAEWDQAETALRQALDGLGQPWTLSPGDGAFYGPKIDIILRDSDGKEHQTATVQLDFQLPKRFDLEYQAPDDDTTAAAGPSRPVLIHRAVLGSVERLMALLVEHYNGKYPFWLNPRQVMIMAVNDTPPVVARARAVKAQLLGQGVGQQPAGTAAAASQLAIDIDDSARSIGLKVREAKSKGYGAIITVGAQEVESDLLPVEFKGIPNPILPDGSSLVKQEGKSPIKLKAADLCQILRHTVDSYE</sequence>
<dbReference type="FunFam" id="3.30.930.10:FF:000039">
    <property type="entry name" value="Threonyl-tRNA synthetase, mitochondrial"/>
    <property type="match status" value="1"/>
</dbReference>
<dbReference type="RefSeq" id="XP_009223893.1">
    <property type="nucleotide sequence ID" value="XM_009225629.1"/>
</dbReference>
<dbReference type="eggNOG" id="KOG1637">
    <property type="taxonomic scope" value="Eukaryota"/>
</dbReference>
<dbReference type="OrthoDB" id="5423599at2759"/>
<evidence type="ECO:0000256" key="1">
    <source>
        <dbReference type="ARBA" id="ARBA00004305"/>
    </source>
</evidence>
<keyword evidence="4" id="KW-0436">Ligase</keyword>
<evidence type="ECO:0000259" key="13">
    <source>
        <dbReference type="PROSITE" id="PS50862"/>
    </source>
</evidence>
<evidence type="ECO:0000256" key="4">
    <source>
        <dbReference type="ARBA" id="ARBA00022598"/>
    </source>
</evidence>
<dbReference type="GO" id="GO:0005759">
    <property type="term" value="C:mitochondrial matrix"/>
    <property type="evidence" value="ECO:0007669"/>
    <property type="project" value="UniProtKB-SubCell"/>
</dbReference>
<dbReference type="Pfam" id="PF00587">
    <property type="entry name" value="tRNA-synt_2b"/>
    <property type="match status" value="1"/>
</dbReference>
<comment type="subcellular location">
    <subcellularLocation>
        <location evidence="1">Mitochondrion matrix</location>
    </subcellularLocation>
</comment>
<evidence type="ECO:0000256" key="10">
    <source>
        <dbReference type="ARBA" id="ARBA00023146"/>
    </source>
</evidence>
<evidence type="ECO:0000313" key="14">
    <source>
        <dbReference type="EMBL" id="EJT73949.1"/>
    </source>
</evidence>